<evidence type="ECO:0000313" key="2">
    <source>
        <dbReference type="EMBL" id="OJI95603.1"/>
    </source>
</evidence>
<feature type="domain" description="YjiS-like" evidence="1">
    <location>
        <begin position="25"/>
        <end position="61"/>
    </location>
</feature>
<dbReference type="EMBL" id="MLCB01000010">
    <property type="protein sequence ID" value="OJI95603.1"/>
    <property type="molecule type" value="Genomic_DNA"/>
</dbReference>
<accession>A0A1L9P2F0</accession>
<reference evidence="2 3" key="1">
    <citation type="submission" date="2016-10" db="EMBL/GenBank/DDBJ databases">
        <title>Genome sequence of Planktotalea frisia SH6-1.</title>
        <authorList>
            <person name="Poehlein A."/>
            <person name="Bakenhus I."/>
            <person name="Voget S."/>
            <person name="Brinkhoff T."/>
            <person name="Simon M."/>
        </authorList>
    </citation>
    <scope>NUCLEOTIDE SEQUENCE [LARGE SCALE GENOMIC DNA]</scope>
    <source>
        <strain evidence="2 3">SH6-1</strain>
    </source>
</reference>
<evidence type="ECO:0000259" key="1">
    <source>
        <dbReference type="Pfam" id="PF06568"/>
    </source>
</evidence>
<evidence type="ECO:0000313" key="3">
    <source>
        <dbReference type="Proteomes" id="UP000184514"/>
    </source>
</evidence>
<comment type="caution">
    <text evidence="2">The sequence shown here is derived from an EMBL/GenBank/DDBJ whole genome shotgun (WGS) entry which is preliminary data.</text>
</comment>
<sequence>MAFLTDTFSVQGTMGDKLVAFWSNFREARTKRAVYRQTINELAGLSNRELADLGIHRSAIRRIAYESAYTK</sequence>
<dbReference type="STRING" id="696762.PFRI_01150"/>
<dbReference type="InterPro" id="IPR009506">
    <property type="entry name" value="YjiS-like"/>
</dbReference>
<keyword evidence="3" id="KW-1185">Reference proteome</keyword>
<dbReference type="Pfam" id="PF06568">
    <property type="entry name" value="YjiS-like"/>
    <property type="match status" value="1"/>
</dbReference>
<organism evidence="2 3">
    <name type="scientific">Planktotalea frisia</name>
    <dbReference type="NCBI Taxonomy" id="696762"/>
    <lineage>
        <taxon>Bacteria</taxon>
        <taxon>Pseudomonadati</taxon>
        <taxon>Pseudomonadota</taxon>
        <taxon>Alphaproteobacteria</taxon>
        <taxon>Rhodobacterales</taxon>
        <taxon>Paracoccaceae</taxon>
        <taxon>Planktotalea</taxon>
    </lineage>
</organism>
<gene>
    <name evidence="2" type="ORF">PFRI_01150</name>
</gene>
<dbReference type="RefSeq" id="WP_072628827.1">
    <property type="nucleotide sequence ID" value="NZ_MLCB01000010.1"/>
</dbReference>
<protein>
    <recommendedName>
        <fullName evidence="1">YjiS-like domain-containing protein</fullName>
    </recommendedName>
</protein>
<dbReference type="AlphaFoldDB" id="A0A1L9P2F0"/>
<name>A0A1L9P2F0_9RHOB</name>
<proteinExistence type="predicted"/>
<dbReference type="Proteomes" id="UP000184514">
    <property type="component" value="Unassembled WGS sequence"/>
</dbReference>
<dbReference type="OrthoDB" id="8244198at2"/>